<proteinExistence type="predicted"/>
<reference evidence="1 2" key="1">
    <citation type="submission" date="2023-08" db="EMBL/GenBank/DDBJ databases">
        <title>Implementing the SeqCode for naming new Mesorhizobium species isolated from Vachellia karroo root nodules.</title>
        <authorList>
            <person name="Van Lill M."/>
        </authorList>
    </citation>
    <scope>NUCLEOTIDE SEQUENCE [LARGE SCALE GENOMIC DNA]</scope>
    <source>
        <strain evidence="1 2">VK4B</strain>
    </source>
</reference>
<keyword evidence="2" id="KW-1185">Reference proteome</keyword>
<evidence type="ECO:0000313" key="1">
    <source>
        <dbReference type="EMBL" id="MDX8541494.1"/>
    </source>
</evidence>
<sequence>MAIESPASRGESFTLLGFAGFAAAQAHWNIPAAKKAFESLSFLFAGFLGFAAAVEAAH</sequence>
<dbReference type="Proteomes" id="UP001276564">
    <property type="component" value="Unassembled WGS sequence"/>
</dbReference>
<organism evidence="1 2">
    <name type="scientific">Mesorhizobium abyssinicae</name>
    <dbReference type="NCBI Taxonomy" id="1209958"/>
    <lineage>
        <taxon>Bacteria</taxon>
        <taxon>Pseudomonadati</taxon>
        <taxon>Pseudomonadota</taxon>
        <taxon>Alphaproteobacteria</taxon>
        <taxon>Hyphomicrobiales</taxon>
        <taxon>Phyllobacteriaceae</taxon>
        <taxon>Mesorhizobium</taxon>
    </lineage>
</organism>
<protein>
    <submittedName>
        <fullName evidence="1">Uncharacterized protein</fullName>
    </submittedName>
</protein>
<dbReference type="EMBL" id="JAVIIP010000022">
    <property type="protein sequence ID" value="MDX8541494.1"/>
    <property type="molecule type" value="Genomic_DNA"/>
</dbReference>
<dbReference type="RefSeq" id="WP_189556781.1">
    <property type="nucleotide sequence ID" value="NZ_JAVIIP010000022.1"/>
</dbReference>
<accession>A0ABU5AW02</accession>
<name>A0ABU5AW02_9HYPH</name>
<evidence type="ECO:0000313" key="2">
    <source>
        <dbReference type="Proteomes" id="UP001276564"/>
    </source>
</evidence>
<comment type="caution">
    <text evidence="1">The sequence shown here is derived from an EMBL/GenBank/DDBJ whole genome shotgun (WGS) entry which is preliminary data.</text>
</comment>
<gene>
    <name evidence="1" type="ORF">RFM23_28115</name>
</gene>